<proteinExistence type="predicted"/>
<gene>
    <name evidence="2" type="ORF">KC19_VG076100</name>
</gene>
<evidence type="ECO:0000313" key="2">
    <source>
        <dbReference type="EMBL" id="KAG0572205.1"/>
    </source>
</evidence>
<name>A0A8T0HN53_CERPU</name>
<evidence type="ECO:0000313" key="3">
    <source>
        <dbReference type="Proteomes" id="UP000822688"/>
    </source>
</evidence>
<dbReference type="AlphaFoldDB" id="A0A8T0HN53"/>
<organism evidence="2 3">
    <name type="scientific">Ceratodon purpureus</name>
    <name type="common">Fire moss</name>
    <name type="synonym">Dicranum purpureum</name>
    <dbReference type="NCBI Taxonomy" id="3225"/>
    <lineage>
        <taxon>Eukaryota</taxon>
        <taxon>Viridiplantae</taxon>
        <taxon>Streptophyta</taxon>
        <taxon>Embryophyta</taxon>
        <taxon>Bryophyta</taxon>
        <taxon>Bryophytina</taxon>
        <taxon>Bryopsida</taxon>
        <taxon>Dicranidae</taxon>
        <taxon>Pseudoditrichales</taxon>
        <taxon>Ditrichaceae</taxon>
        <taxon>Ceratodon</taxon>
    </lineage>
</organism>
<protein>
    <submittedName>
        <fullName evidence="2">Uncharacterized protein</fullName>
    </submittedName>
</protein>
<keyword evidence="3" id="KW-1185">Reference proteome</keyword>
<feature type="region of interest" description="Disordered" evidence="1">
    <location>
        <begin position="1"/>
        <end position="113"/>
    </location>
</feature>
<dbReference type="Proteomes" id="UP000822688">
    <property type="component" value="Chromosome V"/>
</dbReference>
<reference evidence="2" key="1">
    <citation type="submission" date="2020-06" db="EMBL/GenBank/DDBJ databases">
        <title>WGS assembly of Ceratodon purpureus strain R40.</title>
        <authorList>
            <person name="Carey S.B."/>
            <person name="Jenkins J."/>
            <person name="Shu S."/>
            <person name="Lovell J.T."/>
            <person name="Sreedasyam A."/>
            <person name="Maumus F."/>
            <person name="Tiley G.P."/>
            <person name="Fernandez-Pozo N."/>
            <person name="Barry K."/>
            <person name="Chen C."/>
            <person name="Wang M."/>
            <person name="Lipzen A."/>
            <person name="Daum C."/>
            <person name="Saski C.A."/>
            <person name="Payton A.C."/>
            <person name="Mcbreen J.C."/>
            <person name="Conrad R.E."/>
            <person name="Kollar L.M."/>
            <person name="Olsson S."/>
            <person name="Huttunen S."/>
            <person name="Landis J.B."/>
            <person name="Wickett N.J."/>
            <person name="Johnson M.G."/>
            <person name="Rensing S.A."/>
            <person name="Grimwood J."/>
            <person name="Schmutz J."/>
            <person name="Mcdaniel S.F."/>
        </authorList>
    </citation>
    <scope>NUCLEOTIDE SEQUENCE</scope>
    <source>
        <strain evidence="2">R40</strain>
    </source>
</reference>
<evidence type="ECO:0000256" key="1">
    <source>
        <dbReference type="SAM" id="MobiDB-lite"/>
    </source>
</evidence>
<feature type="compositionally biased region" description="Polar residues" evidence="1">
    <location>
        <begin position="1"/>
        <end position="14"/>
    </location>
</feature>
<feature type="compositionally biased region" description="Polar residues" evidence="1">
    <location>
        <begin position="39"/>
        <end position="52"/>
    </location>
</feature>
<feature type="compositionally biased region" description="Basic and acidic residues" evidence="1">
    <location>
        <begin position="29"/>
        <end position="38"/>
    </location>
</feature>
<accession>A0A8T0HN53</accession>
<comment type="caution">
    <text evidence="2">The sequence shown here is derived from an EMBL/GenBank/DDBJ whole genome shotgun (WGS) entry which is preliminary data.</text>
</comment>
<dbReference type="EMBL" id="CM026426">
    <property type="protein sequence ID" value="KAG0572205.1"/>
    <property type="molecule type" value="Genomic_DNA"/>
</dbReference>
<sequence length="121" mass="12946">MDGLETSDSITGANGDNAPMDNAQGNENNQREEPENRTQSEGQYQETCTQGNEGEENVHTVSNGIERFLDAGNNPARPEVDVNNSQPAADVTGPPIHGSPSDFDRASKGRKSLGGCHVFFI</sequence>